<dbReference type="GO" id="GO:0005509">
    <property type="term" value="F:calcium ion binding"/>
    <property type="evidence" value="ECO:0007669"/>
    <property type="project" value="InterPro"/>
</dbReference>
<dbReference type="PANTHER" id="PTHR23050">
    <property type="entry name" value="CALCIUM BINDING PROTEIN"/>
    <property type="match status" value="1"/>
</dbReference>
<dbReference type="InterPro" id="IPR002048">
    <property type="entry name" value="EF_hand_dom"/>
</dbReference>
<dbReference type="Pfam" id="PF13499">
    <property type="entry name" value="EF-hand_7"/>
    <property type="match status" value="2"/>
</dbReference>
<feature type="domain" description="EF-hand" evidence="3">
    <location>
        <begin position="45"/>
        <end position="71"/>
    </location>
</feature>
<dbReference type="STRING" id="282301.A0A1I8J6N9"/>
<evidence type="ECO:0000256" key="1">
    <source>
        <dbReference type="ARBA" id="ARBA00022737"/>
    </source>
</evidence>
<dbReference type="PROSITE" id="PS00018">
    <property type="entry name" value="EF_HAND_1"/>
    <property type="match status" value="3"/>
</dbReference>
<dbReference type="AlphaFoldDB" id="A0A1I8J6N9"/>
<dbReference type="InterPro" id="IPR050145">
    <property type="entry name" value="Centrin_CML-like"/>
</dbReference>
<dbReference type="SMART" id="SM00054">
    <property type="entry name" value="EFh"/>
    <property type="match status" value="4"/>
</dbReference>
<reference evidence="5 6" key="1">
    <citation type="submission" date="2016-11" db="UniProtKB">
        <authorList>
            <consortium name="WormBaseParasite"/>
        </authorList>
    </citation>
    <scope>IDENTIFICATION</scope>
</reference>
<evidence type="ECO:0000313" key="4">
    <source>
        <dbReference type="Proteomes" id="UP000095280"/>
    </source>
</evidence>
<dbReference type="WBParaSite" id="maker-uti_cns_0000738-snap-gene-0.7-mRNA-1">
    <property type="protein sequence ID" value="maker-uti_cns_0000738-snap-gene-0.7-mRNA-1"/>
    <property type="gene ID" value="maker-uti_cns_0000738-snap-gene-0.7"/>
</dbReference>
<accession>A0A1I8J6N9</accession>
<evidence type="ECO:0000313" key="7">
    <source>
        <dbReference type="WBParaSite" id="maker-uti_cns_0045919-snap-gene-0.6-mRNA-1"/>
    </source>
</evidence>
<feature type="domain" description="EF-hand" evidence="3">
    <location>
        <begin position="112"/>
        <end position="144"/>
    </location>
</feature>
<feature type="domain" description="EF-hand" evidence="3">
    <location>
        <begin position="2"/>
        <end position="37"/>
    </location>
</feature>
<dbReference type="WBParaSite" id="maker-uti_cns_0045919-snap-gene-0.6-mRNA-1">
    <property type="protein sequence ID" value="maker-uti_cns_0045919-snap-gene-0.6-mRNA-1"/>
    <property type="gene ID" value="maker-uti_cns_0045919-snap-gene-0.6"/>
</dbReference>
<dbReference type="OrthoDB" id="26525at2759"/>
<evidence type="ECO:0000313" key="6">
    <source>
        <dbReference type="WBParaSite" id="maker-uti_cns_0000413-snap-gene-0.8-mRNA-1"/>
    </source>
</evidence>
<organism evidence="4 7">
    <name type="scientific">Macrostomum lignano</name>
    <dbReference type="NCBI Taxonomy" id="282301"/>
    <lineage>
        <taxon>Eukaryota</taxon>
        <taxon>Metazoa</taxon>
        <taxon>Spiralia</taxon>
        <taxon>Lophotrochozoa</taxon>
        <taxon>Platyhelminthes</taxon>
        <taxon>Rhabditophora</taxon>
        <taxon>Macrostomorpha</taxon>
        <taxon>Macrostomida</taxon>
        <taxon>Macrostomidae</taxon>
        <taxon>Macrostomum</taxon>
    </lineage>
</organism>
<keyword evidence="2" id="KW-0106">Calcium</keyword>
<evidence type="ECO:0000313" key="5">
    <source>
        <dbReference type="WBParaSite" id="maker-uti_cns_0000390-snap-gene-0.3-mRNA-1"/>
    </source>
</evidence>
<name>A0A1I8J6N9_9PLAT</name>
<dbReference type="Gene3D" id="1.10.238.10">
    <property type="entry name" value="EF-hand"/>
    <property type="match status" value="2"/>
</dbReference>
<dbReference type="Proteomes" id="UP000095280">
    <property type="component" value="Unplaced"/>
</dbReference>
<keyword evidence="1" id="KW-0677">Repeat</keyword>
<dbReference type="InterPro" id="IPR011992">
    <property type="entry name" value="EF-hand-dom_pair"/>
</dbReference>
<proteinExistence type="predicted"/>
<dbReference type="WBParaSite" id="maker-uti_cns_0000390-snap-gene-0.3-mRNA-1">
    <property type="protein sequence ID" value="maker-uti_cns_0000390-snap-gene-0.3-mRNA-1"/>
    <property type="gene ID" value="maker-uti_cns_0000390-snap-gene-0.3"/>
</dbReference>
<evidence type="ECO:0000256" key="2">
    <source>
        <dbReference type="ARBA" id="ARBA00022837"/>
    </source>
</evidence>
<keyword evidence="4" id="KW-1185">Reference proteome</keyword>
<dbReference type="PROSITE" id="PS50222">
    <property type="entry name" value="EF_HAND_2"/>
    <property type="match status" value="4"/>
</dbReference>
<dbReference type="InterPro" id="IPR018247">
    <property type="entry name" value="EF_Hand_1_Ca_BS"/>
</dbReference>
<protein>
    <submittedName>
        <fullName evidence="5 6">Calmodulin</fullName>
    </submittedName>
</protein>
<dbReference type="WBParaSite" id="maker-uti_cns_0000413-snap-gene-0.8-mRNA-1">
    <property type="protein sequence ID" value="maker-uti_cns_0000413-snap-gene-0.8-mRNA-1"/>
    <property type="gene ID" value="maker-uti_cns_0000413-snap-gene-0.8"/>
</dbReference>
<evidence type="ECO:0000259" key="3">
    <source>
        <dbReference type="PROSITE" id="PS50222"/>
    </source>
</evidence>
<sequence length="144" mass="16585">MANEEELMKFFDECDVDGSGEITLAELKEVFANKKVDENALSSYIDSFDRDQDGKISRDEYRKSLGLFPESERKAMAWRGVFESFDANGSGKISRDELDAVLREMHGGDHGYDAEALQRFLQQNDKDGDAELDYEEFLQWIRHN</sequence>
<dbReference type="SUPFAM" id="SSF47473">
    <property type="entry name" value="EF-hand"/>
    <property type="match status" value="1"/>
</dbReference>
<feature type="domain" description="EF-hand" evidence="3">
    <location>
        <begin position="73"/>
        <end position="108"/>
    </location>
</feature>